<sequence>MSLVAVDFFVSNSTTRTPIQGVIAKIISRDGTLPLTQAETDASGRAAFLLPADHPLQVRFYKVHITFRNPLLFTPKEAGPNVFGVEGHRVADPVPTDPRLCCAYGYFRSATGAPAAHVDIYFTALFKPLVLDGDLVLTERAALRTDGSGYGQINLLRSGTYAVSIQGYQDNTREIYVPDAANVNLPDLLAPVVQSVAFVPEGPFALRTGQDLPVAVKVVASDGRILAGSAPADVRWSSSNEQVFAPLQAGGALTLRGLGKGSAELRAERLNPSQIRVQDSGIQGVPVTVRVS</sequence>
<proteinExistence type="predicted"/>
<dbReference type="EMBL" id="CP089983">
    <property type="protein sequence ID" value="WXB02195.1"/>
    <property type="molecule type" value="Genomic_DNA"/>
</dbReference>
<evidence type="ECO:0000313" key="2">
    <source>
        <dbReference type="Proteomes" id="UP001374803"/>
    </source>
</evidence>
<dbReference type="RefSeq" id="WP_394831821.1">
    <property type="nucleotide sequence ID" value="NZ_CP089929.1"/>
</dbReference>
<dbReference type="Proteomes" id="UP001374803">
    <property type="component" value="Chromosome"/>
</dbReference>
<organism evidence="1 2">
    <name type="scientific">Pendulispora rubella</name>
    <dbReference type="NCBI Taxonomy" id="2741070"/>
    <lineage>
        <taxon>Bacteria</taxon>
        <taxon>Pseudomonadati</taxon>
        <taxon>Myxococcota</taxon>
        <taxon>Myxococcia</taxon>
        <taxon>Myxococcales</taxon>
        <taxon>Sorangiineae</taxon>
        <taxon>Pendulisporaceae</taxon>
        <taxon>Pendulispora</taxon>
    </lineage>
</organism>
<reference evidence="1" key="1">
    <citation type="submission" date="2021-12" db="EMBL/GenBank/DDBJ databases">
        <title>Discovery of the Pendulisporaceae a myxobacterial family with distinct sporulation behavior and unique specialized metabolism.</title>
        <authorList>
            <person name="Garcia R."/>
            <person name="Popoff A."/>
            <person name="Bader C.D."/>
            <person name="Loehr J."/>
            <person name="Walesch S."/>
            <person name="Walt C."/>
            <person name="Boldt J."/>
            <person name="Bunk B."/>
            <person name="Haeckl F.J.F.P.J."/>
            <person name="Gunesch A.P."/>
            <person name="Birkelbach J."/>
            <person name="Nuebel U."/>
            <person name="Pietschmann T."/>
            <person name="Bach T."/>
            <person name="Mueller R."/>
        </authorList>
    </citation>
    <scope>NUCLEOTIDE SEQUENCE</scope>
    <source>
        <strain evidence="1">MSr11367</strain>
    </source>
</reference>
<accession>A0ABZ2KUF2</accession>
<evidence type="ECO:0008006" key="3">
    <source>
        <dbReference type="Google" id="ProtNLM"/>
    </source>
</evidence>
<gene>
    <name evidence="1" type="ORF">LVJ94_35425</name>
</gene>
<keyword evidence="2" id="KW-1185">Reference proteome</keyword>
<name>A0ABZ2KUF2_9BACT</name>
<protein>
    <recommendedName>
        <fullName evidence="3">Carboxypeptidase regulatory-like domain-containing protein</fullName>
    </recommendedName>
</protein>
<evidence type="ECO:0000313" key="1">
    <source>
        <dbReference type="EMBL" id="WXB02195.1"/>
    </source>
</evidence>